<comment type="similarity">
    <text evidence="1">Belongs to the AATF family.</text>
</comment>
<evidence type="ECO:0000256" key="1">
    <source>
        <dbReference type="ARBA" id="ARBA00008966"/>
    </source>
</evidence>
<dbReference type="EMBL" id="GIBP01002402">
    <property type="protein sequence ID" value="NDV31371.1"/>
    <property type="molecule type" value="Transcribed_RNA"/>
</dbReference>
<evidence type="ECO:0000256" key="3">
    <source>
        <dbReference type="SAM" id="MobiDB-lite"/>
    </source>
</evidence>
<dbReference type="InterPro" id="IPR025160">
    <property type="entry name" value="AATF"/>
</dbReference>
<feature type="compositionally biased region" description="Basic and acidic residues" evidence="3">
    <location>
        <begin position="7"/>
        <end position="30"/>
    </location>
</feature>
<organism evidence="6">
    <name type="scientific">Arcella intermedia</name>
    <dbReference type="NCBI Taxonomy" id="1963864"/>
    <lineage>
        <taxon>Eukaryota</taxon>
        <taxon>Amoebozoa</taxon>
        <taxon>Tubulinea</taxon>
        <taxon>Elardia</taxon>
        <taxon>Arcellinida</taxon>
        <taxon>Sphaerothecina</taxon>
        <taxon>Arcellidae</taxon>
        <taxon>Arcella</taxon>
    </lineage>
</organism>
<evidence type="ECO:0000259" key="5">
    <source>
        <dbReference type="Pfam" id="PF13339"/>
    </source>
</evidence>
<feature type="domain" description="Apoptosis-antagonizing transcription factor C-terminal" evidence="4">
    <location>
        <begin position="372"/>
        <end position="461"/>
    </location>
</feature>
<dbReference type="AlphaFoldDB" id="A0A6B2L380"/>
<keyword evidence="2" id="KW-0175">Coiled coil</keyword>
<feature type="compositionally biased region" description="Basic and acidic residues" evidence="3">
    <location>
        <begin position="65"/>
        <end position="78"/>
    </location>
</feature>
<dbReference type="PANTHER" id="PTHR15565">
    <property type="entry name" value="AATF PROTEIN APOPTOSIS ANTAGONIZING TRANSCRIPTION FACTOR"/>
    <property type="match status" value="1"/>
</dbReference>
<dbReference type="GO" id="GO:0005730">
    <property type="term" value="C:nucleolus"/>
    <property type="evidence" value="ECO:0007669"/>
    <property type="project" value="TreeGrafter"/>
</dbReference>
<dbReference type="Pfam" id="PF08164">
    <property type="entry name" value="TRAUB"/>
    <property type="match status" value="1"/>
</dbReference>
<evidence type="ECO:0000259" key="4">
    <source>
        <dbReference type="Pfam" id="PF08164"/>
    </source>
</evidence>
<dbReference type="Pfam" id="PF13339">
    <property type="entry name" value="AATF-Che1"/>
    <property type="match status" value="1"/>
</dbReference>
<feature type="compositionally biased region" description="Acidic residues" evidence="3">
    <location>
        <begin position="79"/>
        <end position="96"/>
    </location>
</feature>
<name>A0A6B2L380_9EUKA</name>
<evidence type="ECO:0000256" key="2">
    <source>
        <dbReference type="SAM" id="Coils"/>
    </source>
</evidence>
<feature type="region of interest" description="Disordered" evidence="3">
    <location>
        <begin position="1"/>
        <end position="155"/>
    </location>
</feature>
<proteinExistence type="inferred from homology"/>
<protein>
    <submittedName>
        <fullName evidence="6">Uncharacterized protein</fullName>
    </submittedName>
</protein>
<evidence type="ECO:0000313" key="6">
    <source>
        <dbReference type="EMBL" id="NDV31371.1"/>
    </source>
</evidence>
<feature type="compositionally biased region" description="Acidic residues" evidence="3">
    <location>
        <begin position="106"/>
        <end position="120"/>
    </location>
</feature>
<dbReference type="InterPro" id="IPR012617">
    <property type="entry name" value="AATF_C"/>
</dbReference>
<dbReference type="InterPro" id="IPR039223">
    <property type="entry name" value="AATF/Bfr2"/>
</dbReference>
<feature type="compositionally biased region" description="Acidic residues" evidence="3">
    <location>
        <begin position="140"/>
        <end position="149"/>
    </location>
</feature>
<feature type="coiled-coil region" evidence="2">
    <location>
        <begin position="208"/>
        <end position="235"/>
    </location>
</feature>
<feature type="domain" description="AATF leucine zipper-containing" evidence="5">
    <location>
        <begin position="163"/>
        <end position="282"/>
    </location>
</feature>
<reference evidence="6" key="1">
    <citation type="journal article" date="2020" name="J. Eukaryot. Microbiol.">
        <title>De novo Sequencing, Assembly and Annotation of the Transcriptome for the Free-Living Testate Amoeba Arcella intermedia.</title>
        <authorList>
            <person name="Ribeiro G.M."/>
            <person name="Porfirio-Sousa A.L."/>
            <person name="Maurer-Alcala X.X."/>
            <person name="Katz L.A."/>
            <person name="Lahr D.J.G."/>
        </authorList>
    </citation>
    <scope>NUCLEOTIDE SEQUENCE</scope>
</reference>
<feature type="compositionally biased region" description="Basic and acidic residues" evidence="3">
    <location>
        <begin position="129"/>
        <end position="139"/>
    </location>
</feature>
<sequence length="469" mass="53920">MASLIDPKPEADPEEPHWDTGEIDYNKDVEQDPISNNARFMEAPTKKRLLPDIVMGPQYRGKKITRQELKVEVPKEQEEPSGGEEESEEPSGEEQDNVMKINLEESSSDDFEESEEDPDDGGLALMKSDQARDRQLEADRLEEEAEGDGEGAGPAVANVESQRAKAQHLLNQKVLWDSLLDVRISLQGLLDVGNRLPRPGDWGFYEGKEEVKRGMEEAAAAAQGLLRELGGLQQKMVEKDPFVRIDKVAKDMEEYYNWDFIQETQKMIEEASKPILDTWQTKVLLQSVNNKNIKLKSINQSIISQVDSTLSGHNLDNQLLRSRTVPDHLKRTIGHMEDKQTQQEDEEEDQRNKKTIAKTIYNPEIYNDEDFYATILNDRIQSRGQILTDTTDPIMMSQQFLRLRQLRRRKKKKDHVDQRASKGRKLRYQPHEKLINFMTPIITKYPKHDSLMTQLLYKSLFGSVTKSTK</sequence>
<accession>A0A6B2L380</accession>
<dbReference type="PANTHER" id="PTHR15565:SF0">
    <property type="entry name" value="PROTEIN AATF"/>
    <property type="match status" value="1"/>
</dbReference>